<evidence type="ECO:0000313" key="2">
    <source>
        <dbReference type="Proteomes" id="UP000076927"/>
    </source>
</evidence>
<evidence type="ECO:0000313" key="1">
    <source>
        <dbReference type="EMBL" id="ANE48782.1"/>
    </source>
</evidence>
<accession>A0A172TP79</accession>
<dbReference type="OrthoDB" id="2649617at2"/>
<dbReference type="AlphaFoldDB" id="A0A172TP79"/>
<name>A0A172TP79_9BACL</name>
<dbReference type="EMBL" id="CP011388">
    <property type="protein sequence ID" value="ANE48782.1"/>
    <property type="molecule type" value="Genomic_DNA"/>
</dbReference>
<proteinExistence type="predicted"/>
<keyword evidence="2" id="KW-1185">Reference proteome</keyword>
<evidence type="ECO:0008006" key="3">
    <source>
        <dbReference type="Google" id="ProtNLM"/>
    </source>
</evidence>
<dbReference type="Proteomes" id="UP000076927">
    <property type="component" value="Chromosome"/>
</dbReference>
<dbReference type="PATRIC" id="fig|1178515.4.peg.1462"/>
<organism evidence="1 2">
    <name type="scientific">Paenibacillus swuensis</name>
    <dbReference type="NCBI Taxonomy" id="1178515"/>
    <lineage>
        <taxon>Bacteria</taxon>
        <taxon>Bacillati</taxon>
        <taxon>Bacillota</taxon>
        <taxon>Bacilli</taxon>
        <taxon>Bacillales</taxon>
        <taxon>Paenibacillaceae</taxon>
        <taxon>Paenibacillus</taxon>
    </lineage>
</organism>
<dbReference type="KEGG" id="pswu:SY83_07315"/>
<sequence length="127" mass="14995">MTYSPTKNRLQLERQLELVFNKLQQEMSQLVSGTIFLQIRNNEICKFGIRNLHSEETDNQVEVKMQGLTEIQQRSLLKDAIESLKYKTNWSNGEIHFNFALQYNELRTSVQFESNYNISKEFIVNSN</sequence>
<reference evidence="1 2" key="1">
    <citation type="submission" date="2015-01" db="EMBL/GenBank/DDBJ databases">
        <title>Paenibacillus swuensis/DY6/whole genome sequencing.</title>
        <authorList>
            <person name="Kim M.K."/>
            <person name="Srinivasan S."/>
            <person name="Lee J.-J."/>
        </authorList>
    </citation>
    <scope>NUCLEOTIDE SEQUENCE [LARGE SCALE GENOMIC DNA]</scope>
    <source>
        <strain evidence="1 2">DY6</strain>
    </source>
</reference>
<protein>
    <recommendedName>
        <fullName evidence="3">O-methyltransferase</fullName>
    </recommendedName>
</protein>
<gene>
    <name evidence="1" type="ORF">SY83_07315</name>
</gene>